<keyword evidence="4" id="KW-0460">Magnesium</keyword>
<protein>
    <recommendedName>
        <fullName evidence="4">DNA polymerase IV</fullName>
        <shortName evidence="4">Pol IV</shortName>
        <ecNumber evidence="4">2.7.7.7</ecNumber>
    </recommendedName>
</protein>
<comment type="catalytic activity">
    <reaction evidence="3 4">
        <text>DNA(n) + a 2'-deoxyribonucleoside 5'-triphosphate = DNA(n+1) + diphosphate</text>
        <dbReference type="Rhea" id="RHEA:22508"/>
        <dbReference type="Rhea" id="RHEA-COMP:17339"/>
        <dbReference type="Rhea" id="RHEA-COMP:17340"/>
        <dbReference type="ChEBI" id="CHEBI:33019"/>
        <dbReference type="ChEBI" id="CHEBI:61560"/>
        <dbReference type="ChEBI" id="CHEBI:173112"/>
        <dbReference type="EC" id="2.7.7.7"/>
    </reaction>
</comment>
<dbReference type="InterPro" id="IPR043502">
    <property type="entry name" value="DNA/RNA_pol_sf"/>
</dbReference>
<evidence type="ECO:0000313" key="8">
    <source>
        <dbReference type="Proteomes" id="UP001501074"/>
    </source>
</evidence>
<dbReference type="NCBIfam" id="NF002677">
    <property type="entry name" value="PRK02406.1"/>
    <property type="match status" value="1"/>
</dbReference>
<dbReference type="Gene3D" id="3.30.70.270">
    <property type="match status" value="1"/>
</dbReference>
<dbReference type="HAMAP" id="MF_01113">
    <property type="entry name" value="DNApol_IV"/>
    <property type="match status" value="1"/>
</dbReference>
<evidence type="ECO:0000256" key="1">
    <source>
        <dbReference type="ARBA" id="ARBA00010945"/>
    </source>
</evidence>
<keyword evidence="4" id="KW-0234">DNA repair</keyword>
<dbReference type="CDD" id="cd03586">
    <property type="entry name" value="PolY_Pol_IV_kappa"/>
    <property type="match status" value="1"/>
</dbReference>
<keyword evidence="4" id="KW-0238">DNA-binding</keyword>
<dbReference type="PROSITE" id="PS50173">
    <property type="entry name" value="UMUC"/>
    <property type="match status" value="1"/>
</dbReference>
<keyword evidence="8" id="KW-1185">Reference proteome</keyword>
<dbReference type="Pfam" id="PF11799">
    <property type="entry name" value="IMS_C"/>
    <property type="match status" value="1"/>
</dbReference>
<keyword evidence="4" id="KW-0235">DNA replication</keyword>
<dbReference type="Gene3D" id="3.40.1170.60">
    <property type="match status" value="1"/>
</dbReference>
<evidence type="ECO:0000256" key="3">
    <source>
        <dbReference type="ARBA" id="ARBA00049244"/>
    </source>
</evidence>
<dbReference type="InterPro" id="IPR022880">
    <property type="entry name" value="DNApol_IV"/>
</dbReference>
<keyword evidence="4" id="KW-0808">Transferase</keyword>
<keyword evidence="4" id="KW-0963">Cytoplasm</keyword>
<dbReference type="InterPro" id="IPR001126">
    <property type="entry name" value="UmuC"/>
</dbReference>
<dbReference type="InterPro" id="IPR036775">
    <property type="entry name" value="DNA_pol_Y-fam_lit_finger_sf"/>
</dbReference>
<evidence type="ECO:0000256" key="4">
    <source>
        <dbReference type="HAMAP-Rule" id="MF_01113"/>
    </source>
</evidence>
<dbReference type="PANTHER" id="PTHR11076">
    <property type="entry name" value="DNA REPAIR POLYMERASE UMUC / TRANSFERASE FAMILY MEMBER"/>
    <property type="match status" value="1"/>
</dbReference>
<accession>A0ABP7A7L2</accession>
<comment type="function">
    <text evidence="2 4">Poorly processive, error-prone DNA polymerase involved in untargeted mutagenesis. Copies undamaged DNA at stalled replication forks, which arise in vivo from mismatched or misaligned primer ends. These misaligned primers can be extended by PolIV. Exhibits no 3'-5' exonuclease (proofreading) activity. May be involved in translesional synthesis, in conjunction with the beta clamp from PolIII.</text>
</comment>
<dbReference type="Gene3D" id="3.30.1490.100">
    <property type="entry name" value="DNA polymerase, Y-family, little finger domain"/>
    <property type="match status" value="1"/>
</dbReference>
<dbReference type="Proteomes" id="UP001501074">
    <property type="component" value="Unassembled WGS sequence"/>
</dbReference>
<dbReference type="EC" id="2.7.7.7" evidence="4"/>
<sequence>MSRRSYRRTGAGLSQDDSGCLILHADMDAFYASVELIDRPHLRGQPVIVGGGGRSVVLSATYEARRSGVHAAMPMGRARRLCPEAVVIEPDHDRYAEVSRGVMEVFRSVTPLVEPLSLDEAFIDVSGAVRGSGTPSQIAAVIRDRIADEQRIACSVGIAATKFVAKLASAQAKPDGVLVVPRDETVTFLHGLPAGALWGVGEKTEEALRRLGLVTVADIAHTPKATLRRALGDASGAHLHDLAWGLDPRPVIPETVEKSIGGEETFSTDIDDPDVISRELLRLSERVAARTRAAGLVGRTVVIKIRFADFSTITRSRTLPEHTDLARVLHATALALYARLGLDRARLRLVGVRLEGLREASEGHHQMTLDERPLGWREAERAVDRASARFGAGAVRPASLVAQPAATEETARHRRAPRSGDGHGPLRYQARHPYGRE</sequence>
<dbReference type="SUPFAM" id="SSF100879">
    <property type="entry name" value="Lesion bypass DNA polymerase (Y-family), little finger domain"/>
    <property type="match status" value="1"/>
</dbReference>
<proteinExistence type="inferred from homology"/>
<feature type="binding site" evidence="4">
    <location>
        <position position="119"/>
    </location>
    <ligand>
        <name>Mg(2+)</name>
        <dbReference type="ChEBI" id="CHEBI:18420"/>
    </ligand>
</feature>
<dbReference type="PANTHER" id="PTHR11076:SF33">
    <property type="entry name" value="DNA POLYMERASE KAPPA"/>
    <property type="match status" value="1"/>
</dbReference>
<feature type="region of interest" description="Disordered" evidence="5">
    <location>
        <begin position="401"/>
        <end position="437"/>
    </location>
</feature>
<comment type="similarity">
    <text evidence="1 4">Belongs to the DNA polymerase type-Y family.</text>
</comment>
<feature type="domain" description="UmuC" evidence="6">
    <location>
        <begin position="22"/>
        <end position="201"/>
    </location>
</feature>
<evidence type="ECO:0000256" key="5">
    <source>
        <dbReference type="SAM" id="MobiDB-lite"/>
    </source>
</evidence>
<keyword evidence="4" id="KW-0227">DNA damage</keyword>
<dbReference type="InterPro" id="IPR043128">
    <property type="entry name" value="Rev_trsase/Diguanyl_cyclase"/>
</dbReference>
<dbReference type="SUPFAM" id="SSF56672">
    <property type="entry name" value="DNA/RNA polymerases"/>
    <property type="match status" value="1"/>
</dbReference>
<dbReference type="InterPro" id="IPR017961">
    <property type="entry name" value="DNA_pol_Y-fam_little_finger"/>
</dbReference>
<gene>
    <name evidence="4 7" type="primary">dinB</name>
    <name evidence="7" type="ORF">GCM10022223_49520</name>
</gene>
<keyword evidence="4" id="KW-0515">Mutator protein</keyword>
<organism evidence="7 8">
    <name type="scientific">Kineosporia mesophila</name>
    <dbReference type="NCBI Taxonomy" id="566012"/>
    <lineage>
        <taxon>Bacteria</taxon>
        <taxon>Bacillati</taxon>
        <taxon>Actinomycetota</taxon>
        <taxon>Actinomycetes</taxon>
        <taxon>Kineosporiales</taxon>
        <taxon>Kineosporiaceae</taxon>
        <taxon>Kineosporia</taxon>
    </lineage>
</organism>
<feature type="binding site" evidence="4">
    <location>
        <position position="26"/>
    </location>
    <ligand>
        <name>Mg(2+)</name>
        <dbReference type="ChEBI" id="CHEBI:18420"/>
    </ligand>
</feature>
<keyword evidence="4" id="KW-0548">Nucleotidyltransferase</keyword>
<dbReference type="NCBIfam" id="NF003015">
    <property type="entry name" value="PRK03858.1"/>
    <property type="match status" value="1"/>
</dbReference>
<dbReference type="RefSeq" id="WP_231484784.1">
    <property type="nucleotide sequence ID" value="NZ_BAAAZO010000009.1"/>
</dbReference>
<keyword evidence="4" id="KW-0239">DNA-directed DNA polymerase</keyword>
<feature type="active site" evidence="4">
    <location>
        <position position="120"/>
    </location>
</feature>
<evidence type="ECO:0000259" key="6">
    <source>
        <dbReference type="PROSITE" id="PS50173"/>
    </source>
</evidence>
<keyword evidence="4" id="KW-0479">Metal-binding</keyword>
<feature type="site" description="Substrate discrimination" evidence="4">
    <location>
        <position position="31"/>
    </location>
</feature>
<comment type="caution">
    <text evidence="7">The sequence shown here is derived from an EMBL/GenBank/DDBJ whole genome shotgun (WGS) entry which is preliminary data.</text>
</comment>
<dbReference type="Pfam" id="PF00817">
    <property type="entry name" value="IMS"/>
    <property type="match status" value="1"/>
</dbReference>
<name>A0ABP7A7L2_9ACTN</name>
<evidence type="ECO:0000313" key="7">
    <source>
        <dbReference type="EMBL" id="GAA3626357.1"/>
    </source>
</evidence>
<reference evidence="8" key="1">
    <citation type="journal article" date="2019" name="Int. J. Syst. Evol. Microbiol.">
        <title>The Global Catalogue of Microorganisms (GCM) 10K type strain sequencing project: providing services to taxonomists for standard genome sequencing and annotation.</title>
        <authorList>
            <consortium name="The Broad Institute Genomics Platform"/>
            <consortium name="The Broad Institute Genome Sequencing Center for Infectious Disease"/>
            <person name="Wu L."/>
            <person name="Ma J."/>
        </authorList>
    </citation>
    <scope>NUCLEOTIDE SEQUENCE [LARGE SCALE GENOMIC DNA]</scope>
    <source>
        <strain evidence="8">JCM 16902</strain>
    </source>
</reference>
<dbReference type="Gene3D" id="1.10.150.20">
    <property type="entry name" value="5' to 3' exonuclease, C-terminal subdomain"/>
    <property type="match status" value="1"/>
</dbReference>
<dbReference type="EMBL" id="BAAAZO010000009">
    <property type="protein sequence ID" value="GAA3626357.1"/>
    <property type="molecule type" value="Genomic_DNA"/>
</dbReference>
<dbReference type="InterPro" id="IPR050116">
    <property type="entry name" value="DNA_polymerase-Y"/>
</dbReference>
<comment type="subcellular location">
    <subcellularLocation>
        <location evidence="4">Cytoplasm</location>
    </subcellularLocation>
</comment>
<comment type="subunit">
    <text evidence="4">Monomer.</text>
</comment>
<comment type="cofactor">
    <cofactor evidence="4">
        <name>Mg(2+)</name>
        <dbReference type="ChEBI" id="CHEBI:18420"/>
    </cofactor>
    <text evidence="4">Binds 2 magnesium ions per subunit.</text>
</comment>
<evidence type="ECO:0000256" key="2">
    <source>
        <dbReference type="ARBA" id="ARBA00025589"/>
    </source>
</evidence>